<dbReference type="Proteomes" id="UP000078252">
    <property type="component" value="Unassembled WGS sequence"/>
</dbReference>
<keyword evidence="1" id="KW-0472">Membrane</keyword>
<dbReference type="STRING" id="33881.NS184_08285"/>
<dbReference type="RefSeq" id="WP_058725638.1">
    <property type="nucleotide sequence ID" value="NZ_LDQC01000043.1"/>
</dbReference>
<dbReference type="PATRIC" id="fig|33881.3.peg.1982"/>
<sequence>MTRPSNPTSSSAVVGQRLTLRADPGRTAEVAKELTTPALFTAFAVYLIVGIVTMEVPAGTAFPGPAVFPGIVAAALLLLAGLLVVRSVRQLRRGQDGPPVAASAAAPPPASAAAPDAASAAAPARVVAVPTTAGQADTVVAEHAAPERSVRVDWRSLAWVVVSFAAFALLLHVLGWIVGAGLLFLGVAKGLGAPGWLRPFVVGLTVAALSYIAFDMVLDLSLPSGIVGWRF</sequence>
<proteinExistence type="predicted"/>
<evidence type="ECO:0000259" key="2">
    <source>
        <dbReference type="Pfam" id="PF07331"/>
    </source>
</evidence>
<feature type="domain" description="DUF1468" evidence="2">
    <location>
        <begin position="38"/>
        <end position="223"/>
    </location>
</feature>
<dbReference type="EMBL" id="LDQC01000043">
    <property type="protein sequence ID" value="KTR07107.1"/>
    <property type="molecule type" value="Genomic_DNA"/>
</dbReference>
<dbReference type="AlphaFoldDB" id="A0A175RUA6"/>
<gene>
    <name evidence="3" type="ORF">NS184_08285</name>
</gene>
<evidence type="ECO:0000256" key="1">
    <source>
        <dbReference type="SAM" id="Phobius"/>
    </source>
</evidence>
<evidence type="ECO:0000313" key="4">
    <source>
        <dbReference type="Proteomes" id="UP000078252"/>
    </source>
</evidence>
<feature type="transmembrane region" description="Helical" evidence="1">
    <location>
        <begin position="66"/>
        <end position="85"/>
    </location>
</feature>
<accession>A0A175RUA6</accession>
<reference evidence="3 4" key="1">
    <citation type="journal article" date="2016" name="Front. Microbiol.">
        <title>Genomic Resource of Rice Seed Associated Bacteria.</title>
        <authorList>
            <person name="Midha S."/>
            <person name="Bansal K."/>
            <person name="Sharma S."/>
            <person name="Kumar N."/>
            <person name="Patil P.P."/>
            <person name="Chaudhry V."/>
            <person name="Patil P.B."/>
        </authorList>
    </citation>
    <scope>NUCLEOTIDE SEQUENCE [LARGE SCALE GENOMIC DNA]</scope>
    <source>
        <strain evidence="3 4">NS184</strain>
    </source>
</reference>
<comment type="caution">
    <text evidence="3">The sequence shown here is derived from an EMBL/GenBank/DDBJ whole genome shotgun (WGS) entry which is preliminary data.</text>
</comment>
<evidence type="ECO:0000313" key="3">
    <source>
        <dbReference type="EMBL" id="KTR07107.1"/>
    </source>
</evidence>
<feature type="transmembrane region" description="Helical" evidence="1">
    <location>
        <begin position="34"/>
        <end position="54"/>
    </location>
</feature>
<dbReference type="InterPro" id="IPR009936">
    <property type="entry name" value="DUF1468"/>
</dbReference>
<feature type="transmembrane region" description="Helical" evidence="1">
    <location>
        <begin position="196"/>
        <end position="214"/>
    </location>
</feature>
<keyword evidence="1" id="KW-0812">Transmembrane</keyword>
<name>A0A175RUA6_9MICO</name>
<dbReference type="Pfam" id="PF07331">
    <property type="entry name" value="TctB"/>
    <property type="match status" value="1"/>
</dbReference>
<protein>
    <recommendedName>
        <fullName evidence="2">DUF1468 domain-containing protein</fullName>
    </recommendedName>
</protein>
<dbReference type="OrthoDB" id="5119225at2"/>
<keyword evidence="1" id="KW-1133">Transmembrane helix</keyword>
<feature type="transmembrane region" description="Helical" evidence="1">
    <location>
        <begin position="157"/>
        <end position="184"/>
    </location>
</feature>
<organism evidence="3 4">
    <name type="scientific">Curtobacterium luteum</name>
    <dbReference type="NCBI Taxonomy" id="33881"/>
    <lineage>
        <taxon>Bacteria</taxon>
        <taxon>Bacillati</taxon>
        <taxon>Actinomycetota</taxon>
        <taxon>Actinomycetes</taxon>
        <taxon>Micrococcales</taxon>
        <taxon>Microbacteriaceae</taxon>
        <taxon>Curtobacterium</taxon>
    </lineage>
</organism>